<keyword evidence="8" id="KW-0418">Kinase</keyword>
<dbReference type="EC" id="2.7.13.3" evidence="2"/>
<dbReference type="PANTHER" id="PTHR43547:SF2">
    <property type="entry name" value="HYBRID SIGNAL TRANSDUCTION HISTIDINE KINASE C"/>
    <property type="match status" value="1"/>
</dbReference>
<keyword evidence="5" id="KW-0175">Coiled coil</keyword>
<dbReference type="Pfam" id="PF02518">
    <property type="entry name" value="HATPase_c"/>
    <property type="match status" value="1"/>
</dbReference>
<dbReference type="AlphaFoldDB" id="A0A3P1C1H0"/>
<dbReference type="InterPro" id="IPR011006">
    <property type="entry name" value="CheY-like_superfamily"/>
</dbReference>
<name>A0A3P1C1H0_9BACT</name>
<evidence type="ECO:0000256" key="3">
    <source>
        <dbReference type="ARBA" id="ARBA00022553"/>
    </source>
</evidence>
<reference evidence="8 9" key="1">
    <citation type="submission" date="2018-11" db="EMBL/GenBank/DDBJ databases">
        <authorList>
            <person name="Zhou Z."/>
            <person name="Wang G."/>
        </authorList>
    </citation>
    <scope>NUCLEOTIDE SEQUENCE [LARGE SCALE GENOMIC DNA]</scope>
    <source>
        <strain evidence="8 9">KCTC52004</strain>
    </source>
</reference>
<comment type="caution">
    <text evidence="8">The sequence shown here is derived from an EMBL/GenBank/DDBJ whole genome shotgun (WGS) entry which is preliminary data.</text>
</comment>
<feature type="modified residue" description="4-aspartylphosphate" evidence="4">
    <location>
        <position position="53"/>
    </location>
</feature>
<evidence type="ECO:0000313" key="8">
    <source>
        <dbReference type="EMBL" id="RRB06913.1"/>
    </source>
</evidence>
<dbReference type="InterPro" id="IPR003661">
    <property type="entry name" value="HisK_dim/P_dom"/>
</dbReference>
<dbReference type="SUPFAM" id="SSF55874">
    <property type="entry name" value="ATPase domain of HSP90 chaperone/DNA topoisomerase II/histidine kinase"/>
    <property type="match status" value="1"/>
</dbReference>
<dbReference type="InterPro" id="IPR005467">
    <property type="entry name" value="His_kinase_dom"/>
</dbReference>
<dbReference type="Gene3D" id="3.30.565.10">
    <property type="entry name" value="Histidine kinase-like ATPase, C-terminal domain"/>
    <property type="match status" value="1"/>
</dbReference>
<dbReference type="OrthoDB" id="9781208at2"/>
<evidence type="ECO:0000313" key="9">
    <source>
        <dbReference type="Proteomes" id="UP000271925"/>
    </source>
</evidence>
<dbReference type="CDD" id="cd17574">
    <property type="entry name" value="REC_OmpR"/>
    <property type="match status" value="1"/>
</dbReference>
<evidence type="ECO:0000256" key="1">
    <source>
        <dbReference type="ARBA" id="ARBA00000085"/>
    </source>
</evidence>
<proteinExistence type="predicted"/>
<dbReference type="PANTHER" id="PTHR43547">
    <property type="entry name" value="TWO-COMPONENT HISTIDINE KINASE"/>
    <property type="match status" value="1"/>
</dbReference>
<dbReference type="CDD" id="cd00082">
    <property type="entry name" value="HisKA"/>
    <property type="match status" value="1"/>
</dbReference>
<feature type="domain" description="Response regulatory" evidence="7">
    <location>
        <begin position="4"/>
        <end position="120"/>
    </location>
</feature>
<dbReference type="SMART" id="SM00448">
    <property type="entry name" value="REC"/>
    <property type="match status" value="1"/>
</dbReference>
<dbReference type="InterPro" id="IPR036890">
    <property type="entry name" value="HATPase_C_sf"/>
</dbReference>
<evidence type="ECO:0000259" key="6">
    <source>
        <dbReference type="PROSITE" id="PS50109"/>
    </source>
</evidence>
<dbReference type="Pfam" id="PF00072">
    <property type="entry name" value="Response_reg"/>
    <property type="match status" value="1"/>
</dbReference>
<evidence type="ECO:0000256" key="2">
    <source>
        <dbReference type="ARBA" id="ARBA00012438"/>
    </source>
</evidence>
<dbReference type="GO" id="GO:0000155">
    <property type="term" value="F:phosphorelay sensor kinase activity"/>
    <property type="evidence" value="ECO:0007669"/>
    <property type="project" value="InterPro"/>
</dbReference>
<dbReference type="EMBL" id="RQJO01000007">
    <property type="protein sequence ID" value="RRB06913.1"/>
    <property type="molecule type" value="Genomic_DNA"/>
</dbReference>
<evidence type="ECO:0000256" key="4">
    <source>
        <dbReference type="PROSITE-ProRule" id="PRU00169"/>
    </source>
</evidence>
<protein>
    <recommendedName>
        <fullName evidence="2">histidine kinase</fullName>
        <ecNumber evidence="2">2.7.13.3</ecNumber>
    </recommendedName>
</protein>
<sequence length="367" mass="41135">MSTQILVIEDEAQIRENIAEWLCLNGFTVETASDGKQGITQAVLARPDLIVCDIMMPNMDGYQVLQTLRANRSLASIPFLFLTAKTDMKDLRQGMALGADDYLTKPFTGESLLQAINSRLEREAQRKENLQAQLAEQHLQISIMATHEYNTPLNGIIGFSTLLVNNLSEFDGKETESMLESIRICGLRLKRSLDNVHHMDTLYHLHPSHTAYLFFTSGQTTIDPEIVKKQFEWVQKRQELKIDSKIEVATASLLISQENLSTILDELLDNAVKFSANLGLTVCGYCAPHGYQLIISNQGQEFKPENIAQIAPYTQFNRKNYEQQGFGLGLSIVKKLVELNKGSISIGSYADNWTRVKVCLPLAGDFS</sequence>
<keyword evidence="9" id="KW-1185">Reference proteome</keyword>
<evidence type="ECO:0000256" key="5">
    <source>
        <dbReference type="SAM" id="Coils"/>
    </source>
</evidence>
<keyword evidence="8" id="KW-0808">Transferase</keyword>
<dbReference type="Proteomes" id="UP000271925">
    <property type="component" value="Unassembled WGS sequence"/>
</dbReference>
<dbReference type="InterPro" id="IPR036097">
    <property type="entry name" value="HisK_dim/P_sf"/>
</dbReference>
<dbReference type="SUPFAM" id="SSF47384">
    <property type="entry name" value="Homodimeric domain of signal transducing histidine kinase"/>
    <property type="match status" value="1"/>
</dbReference>
<dbReference type="PROSITE" id="PS50110">
    <property type="entry name" value="RESPONSE_REGULATORY"/>
    <property type="match status" value="1"/>
</dbReference>
<organism evidence="8 9">
    <name type="scientific">Larkinella rosea</name>
    <dbReference type="NCBI Taxonomy" id="2025312"/>
    <lineage>
        <taxon>Bacteria</taxon>
        <taxon>Pseudomonadati</taxon>
        <taxon>Bacteroidota</taxon>
        <taxon>Cytophagia</taxon>
        <taxon>Cytophagales</taxon>
        <taxon>Spirosomataceae</taxon>
        <taxon>Larkinella</taxon>
    </lineage>
</organism>
<evidence type="ECO:0000259" key="7">
    <source>
        <dbReference type="PROSITE" id="PS50110"/>
    </source>
</evidence>
<comment type="catalytic activity">
    <reaction evidence="1">
        <text>ATP + protein L-histidine = ADP + protein N-phospho-L-histidine.</text>
        <dbReference type="EC" id="2.7.13.3"/>
    </reaction>
</comment>
<dbReference type="PROSITE" id="PS50109">
    <property type="entry name" value="HIS_KIN"/>
    <property type="match status" value="1"/>
</dbReference>
<accession>A0A3P1C1H0</accession>
<dbReference type="Gene3D" id="3.40.50.2300">
    <property type="match status" value="1"/>
</dbReference>
<dbReference type="InterPro" id="IPR001789">
    <property type="entry name" value="Sig_transdc_resp-reg_receiver"/>
</dbReference>
<feature type="coiled-coil region" evidence="5">
    <location>
        <begin position="113"/>
        <end position="140"/>
    </location>
</feature>
<dbReference type="InterPro" id="IPR003594">
    <property type="entry name" value="HATPase_dom"/>
</dbReference>
<dbReference type="RefSeq" id="WP_124870864.1">
    <property type="nucleotide sequence ID" value="NZ_RQJO01000007.1"/>
</dbReference>
<dbReference type="SMART" id="SM00387">
    <property type="entry name" value="HATPase_c"/>
    <property type="match status" value="1"/>
</dbReference>
<feature type="domain" description="Histidine kinase" evidence="6">
    <location>
        <begin position="144"/>
        <end position="364"/>
    </location>
</feature>
<keyword evidence="3 4" id="KW-0597">Phosphoprotein</keyword>
<dbReference type="SUPFAM" id="SSF52172">
    <property type="entry name" value="CheY-like"/>
    <property type="match status" value="1"/>
</dbReference>
<dbReference type="Gene3D" id="1.10.287.130">
    <property type="match status" value="1"/>
</dbReference>
<gene>
    <name evidence="8" type="ORF">EHT25_03755</name>
</gene>